<comment type="cofactor">
    <cofactor evidence="1">
        <name>Mn(2+)</name>
        <dbReference type="ChEBI" id="CHEBI:29035"/>
    </cofactor>
</comment>
<feature type="domain" description="Terpene synthase N-terminal" evidence="6">
    <location>
        <begin position="66"/>
        <end position="238"/>
    </location>
</feature>
<dbReference type="InterPro" id="IPR008930">
    <property type="entry name" value="Terpenoid_cyclase/PrenylTrfase"/>
</dbReference>
<proteinExistence type="predicted"/>
<dbReference type="SUPFAM" id="SSF48239">
    <property type="entry name" value="Terpenoid cyclases/Protein prenyltransferases"/>
    <property type="match status" value="1"/>
</dbReference>
<name>A0A6P5F5Q4_ANACO</name>
<dbReference type="PANTHER" id="PTHR31225">
    <property type="entry name" value="OS04G0344100 PROTEIN-RELATED"/>
    <property type="match status" value="1"/>
</dbReference>
<dbReference type="FunFam" id="1.10.600.10:FF:000007">
    <property type="entry name" value="Isoprene synthase, chloroplastic"/>
    <property type="match status" value="1"/>
</dbReference>
<dbReference type="OrthoDB" id="1936865at2759"/>
<dbReference type="Gene3D" id="1.10.600.10">
    <property type="entry name" value="Farnesyl Diphosphate Synthase"/>
    <property type="match status" value="1"/>
</dbReference>
<dbReference type="GO" id="GO:0000287">
    <property type="term" value="F:magnesium ion binding"/>
    <property type="evidence" value="ECO:0007669"/>
    <property type="project" value="InterPro"/>
</dbReference>
<dbReference type="InterPro" id="IPR044814">
    <property type="entry name" value="Terpene_cyclase_plant_C1"/>
</dbReference>
<evidence type="ECO:0000256" key="1">
    <source>
        <dbReference type="ARBA" id="ARBA00001936"/>
    </source>
</evidence>
<organism evidence="8 9">
    <name type="scientific">Ananas comosus</name>
    <name type="common">Pineapple</name>
    <name type="synonym">Ananas ananas</name>
    <dbReference type="NCBI Taxonomy" id="4615"/>
    <lineage>
        <taxon>Eukaryota</taxon>
        <taxon>Viridiplantae</taxon>
        <taxon>Streptophyta</taxon>
        <taxon>Embryophyta</taxon>
        <taxon>Tracheophyta</taxon>
        <taxon>Spermatophyta</taxon>
        <taxon>Magnoliopsida</taxon>
        <taxon>Liliopsida</taxon>
        <taxon>Poales</taxon>
        <taxon>Bromeliaceae</taxon>
        <taxon>Bromelioideae</taxon>
        <taxon>Ananas</taxon>
    </lineage>
</organism>
<dbReference type="Proteomes" id="UP000515123">
    <property type="component" value="Linkage group 7"/>
</dbReference>
<dbReference type="SUPFAM" id="SSF48576">
    <property type="entry name" value="Terpenoid synthases"/>
    <property type="match status" value="1"/>
</dbReference>
<dbReference type="InterPro" id="IPR008949">
    <property type="entry name" value="Isoprenoid_synthase_dom_sf"/>
</dbReference>
<dbReference type="PANTHER" id="PTHR31225:SF252">
    <property type="entry name" value="TERPENE SYNTHASE 12-RELATED"/>
    <property type="match status" value="1"/>
</dbReference>
<dbReference type="CDD" id="cd00684">
    <property type="entry name" value="Terpene_cyclase_plant_C1"/>
    <property type="match status" value="1"/>
</dbReference>
<dbReference type="InterPro" id="IPR001906">
    <property type="entry name" value="Terpene_synth_N"/>
</dbReference>
<dbReference type="InterPro" id="IPR050148">
    <property type="entry name" value="Terpene_synthase-like"/>
</dbReference>
<dbReference type="AlphaFoldDB" id="A0A6P5F5Q4"/>
<dbReference type="SFLD" id="SFLDS00005">
    <property type="entry name" value="Isoprenoid_Synthase_Type_I"/>
    <property type="match status" value="1"/>
</dbReference>
<dbReference type="SFLD" id="SFLDG01019">
    <property type="entry name" value="Terpene_Cyclase_Like_1_C_Termi"/>
    <property type="match status" value="1"/>
</dbReference>
<reference evidence="8" key="1">
    <citation type="journal article" date="2015" name="Nat. Genet.">
        <title>The pineapple genome and the evolution of CAM photosynthesis.</title>
        <authorList>
            <person name="Ming R."/>
            <person name="VanBuren R."/>
            <person name="Wai C.M."/>
            <person name="Tang H."/>
            <person name="Schatz M.C."/>
            <person name="Bowers J.E."/>
            <person name="Lyons E."/>
            <person name="Wang M.L."/>
            <person name="Chen J."/>
            <person name="Biggers E."/>
            <person name="Zhang J."/>
            <person name="Huang L."/>
            <person name="Zhang L."/>
            <person name="Miao W."/>
            <person name="Zhang J."/>
            <person name="Ye Z."/>
            <person name="Miao C."/>
            <person name="Lin Z."/>
            <person name="Wang H."/>
            <person name="Zhou H."/>
            <person name="Yim W.C."/>
            <person name="Priest H.D."/>
            <person name="Zheng C."/>
            <person name="Woodhouse M."/>
            <person name="Edger P.P."/>
            <person name="Guyot R."/>
            <person name="Guo H.B."/>
            <person name="Guo H."/>
            <person name="Zheng G."/>
            <person name="Singh R."/>
            <person name="Sharma A."/>
            <person name="Min X."/>
            <person name="Zheng Y."/>
            <person name="Lee H."/>
            <person name="Gurtowski J."/>
            <person name="Sedlazeck F.J."/>
            <person name="Harkess A."/>
            <person name="McKain M.R."/>
            <person name="Liao Z."/>
            <person name="Fang J."/>
            <person name="Liu J."/>
            <person name="Zhang X."/>
            <person name="Zhang Q."/>
            <person name="Hu W."/>
            <person name="Qin Y."/>
            <person name="Wang K."/>
            <person name="Chen L.Y."/>
            <person name="Shirley N."/>
            <person name="Lin Y.R."/>
            <person name="Liu L.Y."/>
            <person name="Hernandez A.G."/>
            <person name="Wright C.L."/>
            <person name="Bulone V."/>
            <person name="Tuskan G.A."/>
            <person name="Heath K."/>
            <person name="Zee F."/>
            <person name="Moore P.H."/>
            <person name="Sunkar R."/>
            <person name="Leebens-Mack J.H."/>
            <person name="Mockler T."/>
            <person name="Bennetzen J.L."/>
            <person name="Freeling M."/>
            <person name="Sankoff D."/>
            <person name="Paterson A.H."/>
            <person name="Zhu X."/>
            <person name="Yang X."/>
            <person name="Smith J.A."/>
            <person name="Cushman J.C."/>
            <person name="Paull R.E."/>
            <person name="Yu Q."/>
        </authorList>
    </citation>
    <scope>NUCLEOTIDE SEQUENCE [LARGE SCALE GENOMIC DNA]</scope>
    <source>
        <strain evidence="8">cv. F153</strain>
    </source>
</reference>
<dbReference type="GO" id="GO:0010333">
    <property type="term" value="F:terpene synthase activity"/>
    <property type="evidence" value="ECO:0007669"/>
    <property type="project" value="InterPro"/>
</dbReference>
<keyword evidence="3" id="KW-0479">Metal-binding</keyword>
<evidence type="ECO:0000259" key="6">
    <source>
        <dbReference type="Pfam" id="PF01397"/>
    </source>
</evidence>
<accession>A0A6P5F5Q4</accession>
<dbReference type="GeneID" id="109712270"/>
<keyword evidence="8" id="KW-1185">Reference proteome</keyword>
<dbReference type="Pfam" id="PF01397">
    <property type="entry name" value="Terpene_synth"/>
    <property type="match status" value="1"/>
</dbReference>
<feature type="domain" description="Terpene synthase metal-binding" evidence="7">
    <location>
        <begin position="296"/>
        <end position="534"/>
    </location>
</feature>
<evidence type="ECO:0000259" key="7">
    <source>
        <dbReference type="Pfam" id="PF03936"/>
    </source>
</evidence>
<dbReference type="GO" id="GO:0016102">
    <property type="term" value="P:diterpenoid biosynthetic process"/>
    <property type="evidence" value="ECO:0007669"/>
    <property type="project" value="InterPro"/>
</dbReference>
<dbReference type="InterPro" id="IPR036965">
    <property type="entry name" value="Terpene_synth_N_sf"/>
</dbReference>
<feature type="region of interest" description="Disordered" evidence="5">
    <location>
        <begin position="37"/>
        <end position="62"/>
    </location>
</feature>
<dbReference type="Pfam" id="PF03936">
    <property type="entry name" value="Terpene_synth_C"/>
    <property type="match status" value="1"/>
</dbReference>
<evidence type="ECO:0000313" key="8">
    <source>
        <dbReference type="Proteomes" id="UP000515123"/>
    </source>
</evidence>
<evidence type="ECO:0000256" key="3">
    <source>
        <dbReference type="ARBA" id="ARBA00022723"/>
    </source>
</evidence>
<dbReference type="Gramene" id="Aco010507.1.mrna1">
    <property type="protein sequence ID" value="Aco010507.1.mrna1"/>
    <property type="gene ID" value="Aco010507.1.path1"/>
</dbReference>
<sequence>MVNSTSALYGCYSPCSVLSNGSAKAGRVRCTASASPPTYVRARVSPPPPPQPQPMRRSGNYQPNSWDYKLIRSLKGGYLSESQITQIEKLKEKVKQLMYKKDEPAAKLKLVDALQRLGIAYHFEKEIKNMVSSISIDDAKVAFEEDIFLMALLFRSLRENGFSVSQDLLSGYKDIKGHIKPYLQKKDILGLLSLYEASYFGFEGERILDEARIFTTKHLNELKPYMDPNLKAEVVHALELPLHWRPPRLEARSYIEQYERDEDVELVVLQLAKLDFNRVQIIHQEELKRISRWWRDVALAENLSFARDRIIECFFTAAGVVFEPQLGHCRESLAKVCTFITVIDDVYDVYGTVDELVLFTSAVERWENDAVEGLPNYMKTLYSTLYNTTNEMACHMLREKGWDVLPYLKNAWHDLCKSFLVEAKWHHNGYKPTLREYLENGWMSSSGNVILLHAFALTGEKVAIETLRKSENYQGLVRSSSSILRLCNDLATYTAEREKGDAPSSIDCYMQEHDTNEEESREAVRDLIVETWKKMNKDAYDRCRLPRSFTNSAMNLGRISHCLYQNGDGISAPNQEKKYQINSLFLEPILVKGTEN</sequence>
<evidence type="ECO:0000313" key="9">
    <source>
        <dbReference type="RefSeq" id="XP_020091324.1"/>
    </source>
</evidence>
<reference evidence="9" key="2">
    <citation type="submission" date="2025-08" db="UniProtKB">
        <authorList>
            <consortium name="RefSeq"/>
        </authorList>
    </citation>
    <scope>IDENTIFICATION</scope>
    <source>
        <tissue evidence="9">Leaf</tissue>
    </source>
</reference>
<comment type="cofactor">
    <cofactor evidence="2">
        <name>Mg(2+)</name>
        <dbReference type="ChEBI" id="CHEBI:18420"/>
    </cofactor>
</comment>
<dbReference type="FunFam" id="1.50.10.130:FF:000001">
    <property type="entry name" value="Isoprene synthase, chloroplastic"/>
    <property type="match status" value="1"/>
</dbReference>
<gene>
    <name evidence="9" type="primary">LOC109712270</name>
</gene>
<evidence type="ECO:0000256" key="4">
    <source>
        <dbReference type="ARBA" id="ARBA00022842"/>
    </source>
</evidence>
<evidence type="ECO:0000256" key="5">
    <source>
        <dbReference type="SAM" id="MobiDB-lite"/>
    </source>
</evidence>
<keyword evidence="4" id="KW-0460">Magnesium</keyword>
<dbReference type="InterPro" id="IPR034741">
    <property type="entry name" value="Terpene_cyclase-like_1_C"/>
</dbReference>
<dbReference type="RefSeq" id="XP_020091324.1">
    <property type="nucleotide sequence ID" value="XM_020235735.1"/>
</dbReference>
<protein>
    <submittedName>
        <fullName evidence="9">Terpene synthase 10-like</fullName>
    </submittedName>
</protein>
<evidence type="ECO:0000256" key="2">
    <source>
        <dbReference type="ARBA" id="ARBA00001946"/>
    </source>
</evidence>
<dbReference type="InterPro" id="IPR005630">
    <property type="entry name" value="Terpene_synthase_metal-bd"/>
</dbReference>
<dbReference type="Gene3D" id="1.50.10.130">
    <property type="entry name" value="Terpene synthase, N-terminal domain"/>
    <property type="match status" value="1"/>
</dbReference>